<evidence type="ECO:0000256" key="2">
    <source>
        <dbReference type="ARBA" id="ARBA00005718"/>
    </source>
</evidence>
<keyword evidence="10" id="KW-1185">Reference proteome</keyword>
<gene>
    <name evidence="9" type="primary">tusE</name>
    <name evidence="9" type="ORF">NCTC12993_07182</name>
</gene>
<dbReference type="Pfam" id="PF04358">
    <property type="entry name" value="DsrC"/>
    <property type="match status" value="1"/>
</dbReference>
<evidence type="ECO:0000256" key="5">
    <source>
        <dbReference type="ARBA" id="ARBA00022679"/>
    </source>
</evidence>
<dbReference type="NCBIfam" id="NF008562">
    <property type="entry name" value="PRK11508.1"/>
    <property type="match status" value="1"/>
</dbReference>
<sequence>MLIYQNTEIETDSEGYLKDTTLWSEGLAEAIAANEGIELSPEHWEVVRFVRNFYLEFNTSPAIRMLVKAMANTFGEEKGNSRYLYRLFPKGPAKQATKIAGLPKPVKCILIADAKIAPRFFGLMRLARTLSTRALRGPRRF</sequence>
<dbReference type="Gene3D" id="1.10.10.370">
    <property type="entry name" value="DsrC-like protein, C-terminal domain"/>
    <property type="match status" value="1"/>
</dbReference>
<comment type="subcellular location">
    <subcellularLocation>
        <location evidence="1">Cytoplasm</location>
    </subcellularLocation>
</comment>
<dbReference type="FunFam" id="1.10.10.370:FF:000001">
    <property type="entry name" value="Sulfurtransferase"/>
    <property type="match status" value="1"/>
</dbReference>
<evidence type="ECO:0000256" key="1">
    <source>
        <dbReference type="ARBA" id="ARBA00004496"/>
    </source>
</evidence>
<evidence type="ECO:0000256" key="7">
    <source>
        <dbReference type="ARBA" id="ARBA00025918"/>
    </source>
</evidence>
<dbReference type="SUPFAM" id="SSF69721">
    <property type="entry name" value="DsrC, the gamma subunit of dissimilatory sulfite reductase"/>
    <property type="match status" value="1"/>
</dbReference>
<reference evidence="9 10" key="1">
    <citation type="submission" date="2019-03" db="EMBL/GenBank/DDBJ databases">
        <authorList>
            <consortium name="Pathogen Informatics"/>
        </authorList>
    </citation>
    <scope>NUCLEOTIDE SEQUENCE [LARGE SCALE GENOMIC DNA]</scope>
    <source>
        <strain evidence="9 10">NCTC12993</strain>
    </source>
</reference>
<keyword evidence="4" id="KW-0963">Cytoplasm</keyword>
<dbReference type="AlphaFoldDB" id="A0A485CX05"/>
<evidence type="ECO:0000256" key="6">
    <source>
        <dbReference type="ARBA" id="ARBA00025277"/>
    </source>
</evidence>
<evidence type="ECO:0000256" key="8">
    <source>
        <dbReference type="ARBA" id="ARBA00029837"/>
    </source>
</evidence>
<evidence type="ECO:0000313" key="10">
    <source>
        <dbReference type="Proteomes" id="UP000401081"/>
    </source>
</evidence>
<dbReference type="Gene3D" id="3.30.1420.10">
    <property type="match status" value="1"/>
</dbReference>
<dbReference type="PANTHER" id="PTHR37010">
    <property type="entry name" value="SULFURTRANSFERASE TUSE"/>
    <property type="match status" value="1"/>
</dbReference>
<evidence type="ECO:0000313" key="9">
    <source>
        <dbReference type="EMBL" id="VFS89073.1"/>
    </source>
</evidence>
<evidence type="ECO:0000256" key="4">
    <source>
        <dbReference type="ARBA" id="ARBA00022490"/>
    </source>
</evidence>
<dbReference type="GO" id="GO:0016740">
    <property type="term" value="F:transferase activity"/>
    <property type="evidence" value="ECO:0007669"/>
    <property type="project" value="UniProtKB-KW"/>
</dbReference>
<organism evidence="9 10">
    <name type="scientific">Kluyvera cryocrescens</name>
    <name type="common">Kluyvera citrophila</name>
    <dbReference type="NCBI Taxonomy" id="580"/>
    <lineage>
        <taxon>Bacteria</taxon>
        <taxon>Pseudomonadati</taxon>
        <taxon>Pseudomonadota</taxon>
        <taxon>Gammaproteobacteria</taxon>
        <taxon>Enterobacterales</taxon>
        <taxon>Enterobacteriaceae</taxon>
        <taxon>Kluyvera</taxon>
    </lineage>
</organism>
<comment type="similarity">
    <text evidence="2">Belongs to the DsrC/TusE family.</text>
</comment>
<dbReference type="InterPro" id="IPR043163">
    <property type="entry name" value="DsrC-like_N"/>
</dbReference>
<dbReference type="GO" id="GO:0002143">
    <property type="term" value="P:tRNA wobble position uridine thiolation"/>
    <property type="evidence" value="ECO:0007669"/>
    <property type="project" value="TreeGrafter"/>
</dbReference>
<dbReference type="GO" id="GO:0005737">
    <property type="term" value="C:cytoplasm"/>
    <property type="evidence" value="ECO:0007669"/>
    <property type="project" value="UniProtKB-SubCell"/>
</dbReference>
<keyword evidence="5 9" id="KW-0808">Transferase</keyword>
<dbReference type="Proteomes" id="UP000401081">
    <property type="component" value="Unassembled WGS sequence"/>
</dbReference>
<dbReference type="PANTHER" id="PTHR37010:SF1">
    <property type="entry name" value="SULFURTRANSFERASE TUSE"/>
    <property type="match status" value="1"/>
</dbReference>
<protein>
    <recommendedName>
        <fullName evidence="3">Sulfurtransferase TusE</fullName>
    </recommendedName>
    <alternativeName>
        <fullName evidence="8">tRNA 2-thiouridine synthesizing protein E</fullName>
    </alternativeName>
</protein>
<dbReference type="InterPro" id="IPR042072">
    <property type="entry name" value="DsrC-like_C"/>
</dbReference>
<name>A0A485CX05_KLUCR</name>
<dbReference type="NCBIfam" id="TIGR03342">
    <property type="entry name" value="dsrC_tusE_dsvC"/>
    <property type="match status" value="1"/>
</dbReference>
<proteinExistence type="inferred from homology"/>
<evidence type="ECO:0000256" key="3">
    <source>
        <dbReference type="ARBA" id="ARBA00018661"/>
    </source>
</evidence>
<dbReference type="GO" id="GO:0097163">
    <property type="term" value="F:sulfur carrier activity"/>
    <property type="evidence" value="ECO:0007669"/>
    <property type="project" value="TreeGrafter"/>
</dbReference>
<dbReference type="InterPro" id="IPR025526">
    <property type="entry name" value="DsrC-like_dom_sf"/>
</dbReference>
<dbReference type="InterPro" id="IPR007453">
    <property type="entry name" value="DsrC/TusE"/>
</dbReference>
<dbReference type="EMBL" id="CAADJD010000031">
    <property type="protein sequence ID" value="VFS89073.1"/>
    <property type="molecule type" value="Genomic_DNA"/>
</dbReference>
<comment type="subunit">
    <text evidence="7">Interacts with the TusBCD complex. Interacts with MnmA.</text>
</comment>
<comment type="function">
    <text evidence="6">Part of a sulfur-relay system required for 2-thiolation of 5-methylaminomethyl-2-thiouridine (mnm(5)s(2)U) at tRNA wobble positions. Could accept sulfur from TusD.</text>
</comment>
<accession>A0A485CX05</accession>